<sequence length="411" mass="45023">MREIFSSMLISFALCLSLVVMPAVADGELFHRASENTLTVYGNANLDNVIDEDDIEYVQGILNGTENETQFADANYDSQIGEDDIAQIRAIIERNEAELTLLDMAGRAVTVPRPVERVVSAAGLDSTRALVYLEDEDKIVGLSSYSTSWSPIKYAAPELAEVPVVGSGELNIEQIAILEPDVIFAGTRSNLDAIQEKTHIPTVGVLSGIDSCLAFDMLRTIGWTMRSEGRAEELISYADGKLSAVTEIMSQIPEDEKPRVYSCSGLHEGITTALSYKLVVEASGGIDVAPELANSSKTKISKEKIIDWNPDIIITHNGDPDQMDAVLSDPVLQSVNAVNNGSIYPVMIGLSGKGILAESVTQVLYLAKLFHPDRFEDLDVEEEGNEILKTFYGVDGLYTELENEFQLYRWD</sequence>
<evidence type="ECO:0000313" key="3">
    <source>
        <dbReference type="Proteomes" id="UP000057043"/>
    </source>
</evidence>
<dbReference type="Proteomes" id="UP000057043">
    <property type="component" value="Unassembled WGS sequence"/>
</dbReference>
<dbReference type="PROSITE" id="PS50983">
    <property type="entry name" value="FE_B12_PBP"/>
    <property type="match status" value="1"/>
</dbReference>
<dbReference type="PROSITE" id="PS00430">
    <property type="entry name" value="TONB_DEPENDENT_REC_1"/>
    <property type="match status" value="1"/>
</dbReference>
<dbReference type="AlphaFoldDB" id="A0A124FMD6"/>
<evidence type="ECO:0000259" key="1">
    <source>
        <dbReference type="PROSITE" id="PS50983"/>
    </source>
</evidence>
<dbReference type="SUPFAM" id="SSF53807">
    <property type="entry name" value="Helical backbone' metal receptor"/>
    <property type="match status" value="1"/>
</dbReference>
<comment type="caution">
    <text evidence="2">The sequence shown here is derived from an EMBL/GenBank/DDBJ whole genome shotgun (WGS) entry which is preliminary data.</text>
</comment>
<name>A0A124FMD6_9EURY</name>
<gene>
    <name evidence="2" type="ORF">XD72_1202</name>
</gene>
<proteinExistence type="predicted"/>
<reference evidence="2 3" key="1">
    <citation type="journal article" date="2015" name="MBio">
        <title>Genome-Resolved Metagenomic Analysis Reveals Roles for Candidate Phyla and Other Microbial Community Members in Biogeochemical Transformations in Oil Reservoirs.</title>
        <authorList>
            <person name="Hu P."/>
            <person name="Tom L."/>
            <person name="Singh A."/>
            <person name="Thomas B.C."/>
            <person name="Baker B.J."/>
            <person name="Piceno Y.M."/>
            <person name="Andersen G.L."/>
            <person name="Banfield J.F."/>
        </authorList>
    </citation>
    <scope>NUCLEOTIDE SEQUENCE [LARGE SCALE GENOMIC DNA]</scope>
    <source>
        <strain evidence="2">57_489</strain>
    </source>
</reference>
<dbReference type="PATRIC" id="fig|301375.7.peg.1032"/>
<dbReference type="InterPro" id="IPR002491">
    <property type="entry name" value="ABC_transptr_periplasmic_BD"/>
</dbReference>
<dbReference type="InterPro" id="IPR010916">
    <property type="entry name" value="TonB_box_CS"/>
</dbReference>
<organism evidence="2 3">
    <name type="scientific">Methanothrix harundinacea</name>
    <dbReference type="NCBI Taxonomy" id="301375"/>
    <lineage>
        <taxon>Archaea</taxon>
        <taxon>Methanobacteriati</taxon>
        <taxon>Methanobacteriota</taxon>
        <taxon>Stenosarchaea group</taxon>
        <taxon>Methanomicrobia</taxon>
        <taxon>Methanotrichales</taxon>
        <taxon>Methanotrichaceae</taxon>
        <taxon>Methanothrix</taxon>
    </lineage>
</organism>
<dbReference type="Gene3D" id="3.40.50.1980">
    <property type="entry name" value="Nitrogenase molybdenum iron protein domain"/>
    <property type="match status" value="2"/>
</dbReference>
<dbReference type="PANTHER" id="PTHR30535">
    <property type="entry name" value="VITAMIN B12-BINDING PROTEIN"/>
    <property type="match status" value="1"/>
</dbReference>
<dbReference type="PANTHER" id="PTHR30535:SF34">
    <property type="entry name" value="MOLYBDATE-BINDING PROTEIN MOLA"/>
    <property type="match status" value="1"/>
</dbReference>
<feature type="domain" description="Fe/B12 periplasmic-binding" evidence="1">
    <location>
        <begin position="118"/>
        <end position="374"/>
    </location>
</feature>
<evidence type="ECO:0000313" key="2">
    <source>
        <dbReference type="EMBL" id="KUK44457.1"/>
    </source>
</evidence>
<accession>A0A124FMD6</accession>
<protein>
    <submittedName>
        <fullName evidence="2">Putative ABC transporter, solute binding protein</fullName>
    </submittedName>
</protein>
<dbReference type="EMBL" id="LGFT01000025">
    <property type="protein sequence ID" value="KUK44457.1"/>
    <property type="molecule type" value="Genomic_DNA"/>
</dbReference>
<dbReference type="InterPro" id="IPR050902">
    <property type="entry name" value="ABC_Transporter_SBP"/>
</dbReference>
<dbReference type="Pfam" id="PF01497">
    <property type="entry name" value="Peripla_BP_2"/>
    <property type="match status" value="1"/>
</dbReference>